<dbReference type="InterPro" id="IPR011050">
    <property type="entry name" value="Pectin_lyase_fold/virulence"/>
</dbReference>
<dbReference type="Gene3D" id="2.160.20.10">
    <property type="entry name" value="Single-stranded right-handed beta-helix, Pectin lyase-like"/>
    <property type="match status" value="1"/>
</dbReference>
<dbReference type="AlphaFoldDB" id="B8JCN8"/>
<gene>
    <name evidence="1" type="ordered locus">A2cp1_4441</name>
</gene>
<accession>B8JCN8</accession>
<dbReference type="HOGENOM" id="CLU_955267_0_0_7"/>
<evidence type="ECO:0000313" key="1">
    <source>
        <dbReference type="EMBL" id="ACL67758.1"/>
    </source>
</evidence>
<organism evidence="1 2">
    <name type="scientific">Anaeromyxobacter dehalogenans (strain ATCC BAA-258 / DSM 21875 / 2CP-1)</name>
    <dbReference type="NCBI Taxonomy" id="455488"/>
    <lineage>
        <taxon>Bacteria</taxon>
        <taxon>Pseudomonadati</taxon>
        <taxon>Myxococcota</taxon>
        <taxon>Myxococcia</taxon>
        <taxon>Myxococcales</taxon>
        <taxon>Cystobacterineae</taxon>
        <taxon>Anaeromyxobacteraceae</taxon>
        <taxon>Anaeromyxobacter</taxon>
    </lineage>
</organism>
<dbReference type="EMBL" id="CP001359">
    <property type="protein sequence ID" value="ACL67758.1"/>
    <property type="molecule type" value="Genomic_DNA"/>
</dbReference>
<sequence length="291" mass="30941">MTACFLSALLVAWFGTPPSDHSTSAEASVQSFGARGDGVADDSDALQAAFDSGPSVLPRPSAYYRITRTLRVSSSVRGVGMPELRMVGADGSPAKTLLAVIGYAGPMPLTVTGLHLNGGWDGVGTAGEWSHTISILGSRNVVIEGNELDSPYGDNVYLGKLPVPPHTNSARITIRRNAARSPRRCNIAVVAAQEVVIEDNYLEKTNGYVAAIDLEPNNDPRDRVSSVLIINNKVFAPKSPFVYAYTTSGYPFSIRGVTVDGNSGKARAAYAVGKPQTRVELQVVRNNHITP</sequence>
<proteinExistence type="predicted"/>
<evidence type="ECO:0000313" key="2">
    <source>
        <dbReference type="Proteomes" id="UP000007089"/>
    </source>
</evidence>
<name>B8JCN8_ANAD2</name>
<dbReference type="SUPFAM" id="SSF51126">
    <property type="entry name" value="Pectin lyase-like"/>
    <property type="match status" value="1"/>
</dbReference>
<dbReference type="KEGG" id="acp:A2cp1_4441"/>
<dbReference type="InterPro" id="IPR012334">
    <property type="entry name" value="Pectin_lyas_fold"/>
</dbReference>
<protein>
    <submittedName>
        <fullName evidence="1">Uncharacterized protein</fullName>
    </submittedName>
</protein>
<dbReference type="Proteomes" id="UP000007089">
    <property type="component" value="Chromosome"/>
</dbReference>
<keyword evidence="2" id="KW-1185">Reference proteome</keyword>
<reference evidence="1" key="1">
    <citation type="submission" date="2009-01" db="EMBL/GenBank/DDBJ databases">
        <title>Complete sequence of Anaeromyxobacter dehalogenans 2CP-1.</title>
        <authorList>
            <consortium name="US DOE Joint Genome Institute"/>
            <person name="Lucas S."/>
            <person name="Copeland A."/>
            <person name="Lapidus A."/>
            <person name="Glavina del Rio T."/>
            <person name="Dalin E."/>
            <person name="Tice H."/>
            <person name="Bruce D."/>
            <person name="Goodwin L."/>
            <person name="Pitluck S."/>
            <person name="Saunders E."/>
            <person name="Brettin T."/>
            <person name="Detter J.C."/>
            <person name="Han C."/>
            <person name="Larimer F."/>
            <person name="Land M."/>
            <person name="Hauser L."/>
            <person name="Kyrpides N."/>
            <person name="Ovchinnikova G."/>
            <person name="Beliaev A.S."/>
            <person name="Richardson P."/>
        </authorList>
    </citation>
    <scope>NUCLEOTIDE SEQUENCE</scope>
    <source>
        <strain evidence="1">2CP-1</strain>
    </source>
</reference>